<dbReference type="EMBL" id="CP089279">
    <property type="protein sequence ID" value="USP80393.1"/>
    <property type="molecule type" value="Genomic_DNA"/>
</dbReference>
<evidence type="ECO:0000256" key="1">
    <source>
        <dbReference type="SAM" id="MobiDB-lite"/>
    </source>
</evidence>
<dbReference type="VEuPathDB" id="FungiDB:yc1106_07667"/>
<feature type="compositionally biased region" description="Acidic residues" evidence="1">
    <location>
        <begin position="67"/>
        <end position="76"/>
    </location>
</feature>
<evidence type="ECO:0000313" key="2">
    <source>
        <dbReference type="EMBL" id="USP80393.1"/>
    </source>
</evidence>
<protein>
    <submittedName>
        <fullName evidence="2">Uncharacterized protein</fullName>
    </submittedName>
</protein>
<dbReference type="AlphaFoldDB" id="A0A9Q9DTZ7"/>
<keyword evidence="3" id="KW-1185">Reference proteome</keyword>
<feature type="region of interest" description="Disordered" evidence="1">
    <location>
        <begin position="1"/>
        <end position="122"/>
    </location>
</feature>
<gene>
    <name evidence="2" type="ORF">yc1106_07667</name>
</gene>
<proteinExistence type="predicted"/>
<evidence type="ECO:0000313" key="3">
    <source>
        <dbReference type="Proteomes" id="UP001056012"/>
    </source>
</evidence>
<dbReference type="Proteomes" id="UP001056012">
    <property type="component" value="Chromosome 6"/>
</dbReference>
<feature type="compositionally biased region" description="Acidic residues" evidence="1">
    <location>
        <begin position="108"/>
        <end position="122"/>
    </location>
</feature>
<name>A0A9Q9DTZ7_CURCL</name>
<reference evidence="2" key="1">
    <citation type="submission" date="2021-12" db="EMBL/GenBank/DDBJ databases">
        <title>Curvularia clavata genome.</title>
        <authorList>
            <person name="Cao Y."/>
        </authorList>
    </citation>
    <scope>NUCLEOTIDE SEQUENCE</scope>
    <source>
        <strain evidence="2">Yc1106</strain>
    </source>
</reference>
<organism evidence="2 3">
    <name type="scientific">Curvularia clavata</name>
    <dbReference type="NCBI Taxonomy" id="95742"/>
    <lineage>
        <taxon>Eukaryota</taxon>
        <taxon>Fungi</taxon>
        <taxon>Dikarya</taxon>
        <taxon>Ascomycota</taxon>
        <taxon>Pezizomycotina</taxon>
        <taxon>Dothideomycetes</taxon>
        <taxon>Pleosporomycetidae</taxon>
        <taxon>Pleosporales</taxon>
        <taxon>Pleosporineae</taxon>
        <taxon>Pleosporaceae</taxon>
        <taxon>Curvularia</taxon>
    </lineage>
</organism>
<accession>A0A9Q9DTZ7</accession>
<feature type="compositionally biased region" description="Basic and acidic residues" evidence="1">
    <location>
        <begin position="52"/>
        <end position="61"/>
    </location>
</feature>
<sequence length="122" mass="13840">MPRTPEIKRESTIEADGNVSKGLAPPRVAQIPKDFTKQKQEKPTSILNQFDPDTRLKDNKPYIEGYDSNEYEEEVNNEDKIIDENEDGYSSNDSFLAPEGADSAKIEEAEDQDEEAEEEKSK</sequence>
<feature type="compositionally biased region" description="Basic and acidic residues" evidence="1">
    <location>
        <begin position="1"/>
        <end position="12"/>
    </location>
</feature>